<sequence>MVKETQQTIITDPDTGVDKSFTFDFSYDSFSPPGDPRHASQDTVWDDLGVKVLEHAWTGFNVSLFAYGQTGAGKSFSMVGYGNDKGIIPRASEVIFQRINGSSSGSDIVYKVEASMMEIYNEKVKDLFNPTSDNLKVRDHPSQGPYADGLTRSAVSSYDEITALMDAGIMARTTAATNMNATSSRAHTIFQIILTQSQLDPTTNKMMDKVSRINLIDLAGSERATSTGATGARLKEGAAINQSLSALGNCISALADNASGKKKTLVPYRNSKLTHLLKDSLGGNAKTIMIAALSPASVNFQETLGTLRYADRAKQIKNQAVVNEDPNQMLIRQLKEELEQLRRAMIESGGMDPASRPGSRMTSRDDPALANRPETRMLSREEAEERRQKEAEMAAIREQLEENQRLLRESEKSWTDKLKETEELAKKREEQLKAIGLLTNLHDIRAKAKTEPHLINLNEDQQMSEKLFYFFQPGENRIGRSDADRPQSIILGGLGILKEHCVVERTANEKLVLRGMASASIFVNGDFMKPDDQVHLKHNDRLILGNVNVLRVVVPSERREDSQDMSFDWQFAMKEMNCKQMDIKDDGMTDKEVAEMESRIKEMEERMREAQESANAKLEKQREEWEAHVRAMQDDMRAKETELKSQLEKTEQGGQVDKKKLAEQLAEQETKLAEEMAKAEVAYERKQSELIQKQRDLEASLQKQMKETKRLAEKKEREQVERAMLAQELLRTIPLVKEANSICEELKKPVTFSVKLLPKKPKLDQLGNPDADIADAIGTELKVLVTFQDAGTYRSVLWDIDKFDNEIYEMRDHYQMFLENNRNVAAIAIPEGGNDPFYEPPTPQLIGRAYLFLSTLHYGLKITDALPILDSKGVVCGKLACEITPTLLSNAVRPFLQEQQRSLMETPSGKEIVMPTLESFLDTNLRLSVSVPSLGGIPGKLCRDVFVAFKWHTDDANHVSSIAATTSVDPRLDFNVSIECAITKELIAYLRTTPVEFSVFGNVPSSSALTTLPHEVLSKEDNAAQSKSLSGDALREALAAAEAKLHMQEKVLVDNSAELEAHHAELDELRASLAKAQHERDDMIELVAKLQKTNRNLKDKLESCIVGVKTPTERYSIALQTDDELDPAVSKSTSKKHRSRKRSHREKLPSTKDAEDEDADGDDAASSTPVIAPAIPMLAKPESPESSTLPTLTPRSHSMAPVQQSKHEVGGNDASTSRTKTLPLPIASDLHVVEQRNDSVTIKSEKAKLYAPALSKVHVATSDVESSLPPIKRNDAPAIDVESPKSSRDKCVIS</sequence>
<keyword evidence="8" id="KW-0206">Cytoskeleton</keyword>
<feature type="compositionally biased region" description="Acidic residues" evidence="11">
    <location>
        <begin position="1154"/>
        <end position="1163"/>
    </location>
</feature>
<dbReference type="InterPro" id="IPR032405">
    <property type="entry name" value="Kinesin_assoc"/>
</dbReference>
<evidence type="ECO:0000256" key="4">
    <source>
        <dbReference type="ARBA" id="ARBA00022741"/>
    </source>
</evidence>
<dbReference type="Pfam" id="PF16183">
    <property type="entry name" value="Kinesin_assoc"/>
    <property type="match status" value="1"/>
</dbReference>
<evidence type="ECO:0000256" key="5">
    <source>
        <dbReference type="ARBA" id="ARBA00022840"/>
    </source>
</evidence>
<feature type="domain" description="Kinesin motor" evidence="12">
    <location>
        <begin position="1"/>
        <end position="316"/>
    </location>
</feature>
<comment type="subcellular location">
    <subcellularLocation>
        <location evidence="1">Cytoplasm</location>
        <location evidence="1">Cytoskeleton</location>
    </subcellularLocation>
</comment>
<dbReference type="InterPro" id="IPR019821">
    <property type="entry name" value="Kinesin_motor_CS"/>
</dbReference>
<keyword evidence="3" id="KW-0493">Microtubule</keyword>
<dbReference type="Gene3D" id="3.40.850.10">
    <property type="entry name" value="Kinesin motor domain"/>
    <property type="match status" value="1"/>
</dbReference>
<reference evidence="13 14" key="1">
    <citation type="submission" date="2019-07" db="EMBL/GenBank/DDBJ databases">
        <title>Genomics analysis of Aphanomyces spp. identifies a new class of oomycete effector associated with host adaptation.</title>
        <authorList>
            <person name="Gaulin E."/>
        </authorList>
    </citation>
    <scope>NUCLEOTIDE SEQUENCE [LARGE SCALE GENOMIC DNA]</scope>
    <source>
        <strain evidence="13 14">ATCC 201684</strain>
    </source>
</reference>
<keyword evidence="5 9" id="KW-0067">ATP-binding</keyword>
<feature type="compositionally biased region" description="Basic and acidic residues" evidence="11">
    <location>
        <begin position="362"/>
        <end position="391"/>
    </location>
</feature>
<proteinExistence type="inferred from homology"/>
<dbReference type="Gene3D" id="6.10.250.2520">
    <property type="match status" value="1"/>
</dbReference>
<dbReference type="PANTHER" id="PTHR47117">
    <property type="entry name" value="STAR-RELATED LIPID TRANSFER PROTEIN 9"/>
    <property type="match status" value="1"/>
</dbReference>
<dbReference type="GO" id="GO:0007018">
    <property type="term" value="P:microtubule-based movement"/>
    <property type="evidence" value="ECO:0007669"/>
    <property type="project" value="InterPro"/>
</dbReference>
<dbReference type="SUPFAM" id="SSF49879">
    <property type="entry name" value="SMAD/FHA domain"/>
    <property type="match status" value="1"/>
</dbReference>
<dbReference type="Proteomes" id="UP000481153">
    <property type="component" value="Unassembled WGS sequence"/>
</dbReference>
<dbReference type="InterPro" id="IPR036961">
    <property type="entry name" value="Kinesin_motor_dom_sf"/>
</dbReference>
<dbReference type="GO" id="GO:0008017">
    <property type="term" value="F:microtubule binding"/>
    <property type="evidence" value="ECO:0007669"/>
    <property type="project" value="InterPro"/>
</dbReference>
<dbReference type="Pfam" id="PF00498">
    <property type="entry name" value="FHA"/>
    <property type="match status" value="1"/>
</dbReference>
<name>A0A6G0XL64_9STRA</name>
<keyword evidence="2" id="KW-0963">Cytoplasm</keyword>
<feature type="coiled-coil region" evidence="10">
    <location>
        <begin position="1059"/>
        <end position="1100"/>
    </location>
</feature>
<dbReference type="InterPro" id="IPR001752">
    <property type="entry name" value="Kinesin_motor_dom"/>
</dbReference>
<feature type="region of interest" description="Disordered" evidence="11">
    <location>
        <begin position="637"/>
        <end position="658"/>
    </location>
</feature>
<protein>
    <recommendedName>
        <fullName evidence="12">Kinesin motor domain-containing protein</fullName>
    </recommendedName>
</protein>
<keyword evidence="7 9" id="KW-0505">Motor protein</keyword>
<comment type="caution">
    <text evidence="13">The sequence shown here is derived from an EMBL/GenBank/DDBJ whole genome shotgun (WGS) entry which is preliminary data.</text>
</comment>
<keyword evidence="14" id="KW-1185">Reference proteome</keyword>
<dbReference type="GO" id="GO:0003777">
    <property type="term" value="F:microtubule motor activity"/>
    <property type="evidence" value="ECO:0007669"/>
    <property type="project" value="InterPro"/>
</dbReference>
<dbReference type="InterPro" id="IPR027417">
    <property type="entry name" value="P-loop_NTPase"/>
</dbReference>
<evidence type="ECO:0000256" key="3">
    <source>
        <dbReference type="ARBA" id="ARBA00022701"/>
    </source>
</evidence>
<dbReference type="Pfam" id="PF12423">
    <property type="entry name" value="KIF1B"/>
    <property type="match status" value="1"/>
</dbReference>
<dbReference type="GO" id="GO:0005524">
    <property type="term" value="F:ATP binding"/>
    <property type="evidence" value="ECO:0007669"/>
    <property type="project" value="UniProtKB-UniRule"/>
</dbReference>
<evidence type="ECO:0000313" key="13">
    <source>
        <dbReference type="EMBL" id="KAF0740948.1"/>
    </source>
</evidence>
<feature type="compositionally biased region" description="Basic and acidic residues" evidence="11">
    <location>
        <begin position="1282"/>
        <end position="1294"/>
    </location>
</feature>
<evidence type="ECO:0000256" key="2">
    <source>
        <dbReference type="ARBA" id="ARBA00022490"/>
    </source>
</evidence>
<dbReference type="InterPro" id="IPR008984">
    <property type="entry name" value="SMAD_FHA_dom_sf"/>
</dbReference>
<dbReference type="InterPro" id="IPR022140">
    <property type="entry name" value="Kinesin-like_KIF1-typ"/>
</dbReference>
<feature type="compositionally biased region" description="Polar residues" evidence="11">
    <location>
        <begin position="1184"/>
        <end position="1204"/>
    </location>
</feature>
<dbReference type="PROSITE" id="PS50067">
    <property type="entry name" value="KINESIN_MOTOR_2"/>
    <property type="match status" value="1"/>
</dbReference>
<evidence type="ECO:0000256" key="9">
    <source>
        <dbReference type="PROSITE-ProRule" id="PRU00283"/>
    </source>
</evidence>
<dbReference type="SUPFAM" id="SSF52540">
    <property type="entry name" value="P-loop containing nucleoside triphosphate hydrolases"/>
    <property type="match status" value="1"/>
</dbReference>
<evidence type="ECO:0000256" key="6">
    <source>
        <dbReference type="ARBA" id="ARBA00023054"/>
    </source>
</evidence>
<organism evidence="13 14">
    <name type="scientific">Aphanomyces euteiches</name>
    <dbReference type="NCBI Taxonomy" id="100861"/>
    <lineage>
        <taxon>Eukaryota</taxon>
        <taxon>Sar</taxon>
        <taxon>Stramenopiles</taxon>
        <taxon>Oomycota</taxon>
        <taxon>Saprolegniomycetes</taxon>
        <taxon>Saprolegniales</taxon>
        <taxon>Verrucalvaceae</taxon>
        <taxon>Aphanomyces</taxon>
    </lineage>
</organism>
<dbReference type="Gene3D" id="2.60.200.20">
    <property type="match status" value="1"/>
</dbReference>
<dbReference type="InterPro" id="IPR000253">
    <property type="entry name" value="FHA_dom"/>
</dbReference>
<dbReference type="SMART" id="SM00129">
    <property type="entry name" value="KISc"/>
    <property type="match status" value="1"/>
</dbReference>
<evidence type="ECO:0000259" key="12">
    <source>
        <dbReference type="PROSITE" id="PS50067"/>
    </source>
</evidence>
<keyword evidence="4 9" id="KW-0547">Nucleotide-binding</keyword>
<dbReference type="CDD" id="cd22709">
    <property type="entry name" value="FHA_KIF28P"/>
    <property type="match status" value="1"/>
</dbReference>
<comment type="similarity">
    <text evidence="9">Belongs to the TRAFAC class myosin-kinesin ATPase superfamily. Kinesin family.</text>
</comment>
<feature type="region of interest" description="Disordered" evidence="11">
    <location>
        <begin position="348"/>
        <end position="391"/>
    </location>
</feature>
<accession>A0A6G0XL64</accession>
<evidence type="ECO:0000256" key="11">
    <source>
        <dbReference type="SAM" id="MobiDB-lite"/>
    </source>
</evidence>
<dbReference type="PROSITE" id="PS00411">
    <property type="entry name" value="KINESIN_MOTOR_1"/>
    <property type="match status" value="1"/>
</dbReference>
<gene>
    <name evidence="13" type="ORF">Ae201684_003831</name>
</gene>
<evidence type="ECO:0000256" key="10">
    <source>
        <dbReference type="SAM" id="Coils"/>
    </source>
</evidence>
<feature type="region of interest" description="Disordered" evidence="11">
    <location>
        <begin position="1125"/>
        <end position="1218"/>
    </location>
</feature>
<evidence type="ECO:0000256" key="7">
    <source>
        <dbReference type="ARBA" id="ARBA00023175"/>
    </source>
</evidence>
<dbReference type="PRINTS" id="PR00380">
    <property type="entry name" value="KINESINHEAVY"/>
</dbReference>
<feature type="binding site" evidence="9">
    <location>
        <begin position="68"/>
        <end position="75"/>
    </location>
    <ligand>
        <name>ATP</name>
        <dbReference type="ChEBI" id="CHEBI:30616"/>
    </ligand>
</feature>
<dbReference type="EMBL" id="VJMJ01000042">
    <property type="protein sequence ID" value="KAF0740948.1"/>
    <property type="molecule type" value="Genomic_DNA"/>
</dbReference>
<feature type="compositionally biased region" description="Basic residues" evidence="11">
    <location>
        <begin position="1133"/>
        <end position="1145"/>
    </location>
</feature>
<evidence type="ECO:0000313" key="14">
    <source>
        <dbReference type="Proteomes" id="UP000481153"/>
    </source>
</evidence>
<keyword evidence="6 10" id="KW-0175">Coiled coil</keyword>
<evidence type="ECO:0000256" key="8">
    <source>
        <dbReference type="ARBA" id="ARBA00023212"/>
    </source>
</evidence>
<evidence type="ECO:0000256" key="1">
    <source>
        <dbReference type="ARBA" id="ARBA00004245"/>
    </source>
</evidence>
<dbReference type="GO" id="GO:0005874">
    <property type="term" value="C:microtubule"/>
    <property type="evidence" value="ECO:0007669"/>
    <property type="project" value="UniProtKB-KW"/>
</dbReference>
<dbReference type="VEuPathDB" id="FungiDB:AeMF1_012571"/>
<dbReference type="Pfam" id="PF00225">
    <property type="entry name" value="Kinesin"/>
    <property type="match status" value="1"/>
</dbReference>
<feature type="region of interest" description="Disordered" evidence="11">
    <location>
        <begin position="1260"/>
        <end position="1294"/>
    </location>
</feature>